<reference evidence="6 7" key="1">
    <citation type="submission" date="2015-12" db="EMBL/GenBank/DDBJ databases">
        <title>Genome sequence of Tistrella mobilis MCCC 1A02139.</title>
        <authorList>
            <person name="Lu L."/>
            <person name="Lai Q."/>
            <person name="Shao Z."/>
            <person name="Qian P."/>
        </authorList>
    </citation>
    <scope>NUCLEOTIDE SEQUENCE [LARGE SCALE GENOMIC DNA]</scope>
    <source>
        <strain evidence="6 7">MCCC 1A02139</strain>
    </source>
</reference>
<evidence type="ECO:0000256" key="4">
    <source>
        <dbReference type="SAM" id="Phobius"/>
    </source>
</evidence>
<proteinExistence type="inferred from homology"/>
<dbReference type="InterPro" id="IPR017511">
    <property type="entry name" value="PQQ_mDH"/>
</dbReference>
<dbReference type="SUPFAM" id="SSF50998">
    <property type="entry name" value="Quinoprotein alcohol dehydrogenase-like"/>
    <property type="match status" value="1"/>
</dbReference>
<comment type="caution">
    <text evidence="6">The sequence shown here is derived from an EMBL/GenBank/DDBJ whole genome shotgun (WGS) entry which is preliminary data.</text>
</comment>
<dbReference type="GO" id="GO:0016020">
    <property type="term" value="C:membrane"/>
    <property type="evidence" value="ECO:0007669"/>
    <property type="project" value="InterPro"/>
</dbReference>
<dbReference type="GO" id="GO:0008876">
    <property type="term" value="F:quinoprotein glucose dehydrogenase activity"/>
    <property type="evidence" value="ECO:0007669"/>
    <property type="project" value="TreeGrafter"/>
</dbReference>
<evidence type="ECO:0000259" key="5">
    <source>
        <dbReference type="Pfam" id="PF01011"/>
    </source>
</evidence>
<dbReference type="RefSeq" id="WP_062765323.1">
    <property type="nucleotide sequence ID" value="NZ_CP121045.1"/>
</dbReference>
<feature type="transmembrane region" description="Helical" evidence="4">
    <location>
        <begin position="70"/>
        <end position="86"/>
    </location>
</feature>
<keyword evidence="3" id="KW-0560">Oxidoreductase</keyword>
<dbReference type="Proteomes" id="UP000075787">
    <property type="component" value="Unassembled WGS sequence"/>
</dbReference>
<name>A0A162KT59_9PROT</name>
<evidence type="ECO:0000256" key="1">
    <source>
        <dbReference type="ARBA" id="ARBA00001931"/>
    </source>
</evidence>
<keyword evidence="4" id="KW-1133">Transmembrane helix</keyword>
<gene>
    <name evidence="6" type="ORF">AUP44_07410</name>
</gene>
<dbReference type="GeneID" id="97241665"/>
<dbReference type="Gene3D" id="2.140.10.10">
    <property type="entry name" value="Quinoprotein alcohol dehydrogenase-like superfamily"/>
    <property type="match status" value="2"/>
</dbReference>
<evidence type="ECO:0000313" key="7">
    <source>
        <dbReference type="Proteomes" id="UP000075787"/>
    </source>
</evidence>
<organism evidence="6 7">
    <name type="scientific">Tistrella mobilis</name>
    <dbReference type="NCBI Taxonomy" id="171437"/>
    <lineage>
        <taxon>Bacteria</taxon>
        <taxon>Pseudomonadati</taxon>
        <taxon>Pseudomonadota</taxon>
        <taxon>Alphaproteobacteria</taxon>
        <taxon>Geminicoccales</taxon>
        <taxon>Geminicoccaceae</taxon>
        <taxon>Tistrella</taxon>
    </lineage>
</organism>
<dbReference type="PANTHER" id="PTHR32303">
    <property type="entry name" value="QUINOPROTEIN ALCOHOL DEHYDROGENASE (CYTOCHROME C)"/>
    <property type="match status" value="1"/>
</dbReference>
<comment type="similarity">
    <text evidence="2">Belongs to the bacterial PQQ dehydrogenase family.</text>
</comment>
<dbReference type="InterPro" id="IPR002372">
    <property type="entry name" value="PQQ_rpt_dom"/>
</dbReference>
<keyword evidence="4" id="KW-0812">Transmembrane</keyword>
<dbReference type="InterPro" id="IPR011047">
    <property type="entry name" value="Quinoprotein_ADH-like_sf"/>
</dbReference>
<dbReference type="CDD" id="cd10280">
    <property type="entry name" value="PQQ_mGDH"/>
    <property type="match status" value="1"/>
</dbReference>
<protein>
    <submittedName>
        <fullName evidence="6">Glucose dehydrogenase</fullName>
    </submittedName>
</protein>
<feature type="transmembrane region" description="Helical" evidence="4">
    <location>
        <begin position="16"/>
        <end position="40"/>
    </location>
</feature>
<comment type="cofactor">
    <cofactor evidence="1">
        <name>pyrroloquinoline quinone</name>
        <dbReference type="ChEBI" id="CHEBI:58442"/>
    </cofactor>
</comment>
<dbReference type="AlphaFoldDB" id="A0A162KT59"/>
<dbReference type="PANTHER" id="PTHR32303:SF4">
    <property type="entry name" value="QUINOPROTEIN GLUCOSE DEHYDROGENASE"/>
    <property type="match status" value="1"/>
</dbReference>
<dbReference type="SMART" id="SM00564">
    <property type="entry name" value="PQQ"/>
    <property type="match status" value="4"/>
</dbReference>
<keyword evidence="4" id="KW-0472">Membrane</keyword>
<feature type="transmembrane region" description="Helical" evidence="4">
    <location>
        <begin position="125"/>
        <end position="145"/>
    </location>
</feature>
<dbReference type="Pfam" id="PF01011">
    <property type="entry name" value="PQQ"/>
    <property type="match status" value="1"/>
</dbReference>
<dbReference type="EMBL" id="LPZR01000164">
    <property type="protein sequence ID" value="KYO52025.1"/>
    <property type="molecule type" value="Genomic_DNA"/>
</dbReference>
<evidence type="ECO:0000313" key="6">
    <source>
        <dbReference type="EMBL" id="KYO52025.1"/>
    </source>
</evidence>
<dbReference type="NCBIfam" id="TIGR03074">
    <property type="entry name" value="PQQ_membr_DH"/>
    <property type="match status" value="1"/>
</dbReference>
<accession>A0A162KT59</accession>
<feature type="transmembrane region" description="Helical" evidence="4">
    <location>
        <begin position="46"/>
        <end position="63"/>
    </location>
</feature>
<dbReference type="InterPro" id="IPR018391">
    <property type="entry name" value="PQQ_b-propeller_rpt"/>
</dbReference>
<sequence length="811" mass="87670">MSDETVPVPERRRRPWALWILAAVLVLIGLVLAIGGGWLLALGGSAYYLPAGLGLIISGGLMAMRRWSGFWVYAAVFVATLLWAFWEVGMDGWALVPRLVGPLVLLLIAVALTPMLRPVRLHASGAVAGVVVLIVAAVLVGVVVVQNAPERQLANLPPPGRMEMTDPSLRDTGADWPAYGGTYSARRWSPLDQITPANVDGLERAWVYHTRDLPSEAAEGSYGAETTPLKIGDTLYLCSAKNILIALDAESGEERWRHDPGVEDRFIPYTAACRGVSYYEVPDRDVGPDAPAAEICATRIIEGTLDGRILAVDARTGAPCVGFGENGAVDIKQGMGPVVPGMVSITSPPVIVQGVIVTGHQVLDGQKRDAPSGVIQAYDAVTGELRWAWDMVRPDITGLPPEGETYTRGTPNMWTTASGDEELGLVYLPMGNSAVDYWSSDRSEAENRYSTSLVAIDVNTGRPVWSFQTVHKDVWDYDLGSQATLVDFPTGEGSVPALILPSKQGDMYVLDRRTGRPITGVEERPVPQGGVEPDERSATQPFSLYHTLRREDLTEAKMWGMSPIDQMICRIQYRQASYKGFYTPPTTDTHWVEYPGYNGGSDWGGIAVDPSRGVIIANYNDMPNHNRLVPREEAERLGWAPRSEDRGEFGGQEGAGDPQVGAPYAINVNAGWRLPVTLLLCKEPPYGGIRAIDMETGETLWDRPFGEARTNGPFGIPSMLPVDIGTPNNGGAVVTAGGLVFIAAATDNLIRAIDIETGETVWSDVLPAGGQATPMTYELDGRQYLVIMAGGHHFMETPIGDELIAYALPQG</sequence>
<feature type="domain" description="Pyrrolo-quinoline quinone repeat" evidence="5">
    <location>
        <begin position="176"/>
        <end position="784"/>
    </location>
</feature>
<feature type="transmembrane region" description="Helical" evidence="4">
    <location>
        <begin position="92"/>
        <end position="113"/>
    </location>
</feature>
<evidence type="ECO:0000256" key="3">
    <source>
        <dbReference type="ARBA" id="ARBA00023002"/>
    </source>
</evidence>
<evidence type="ECO:0000256" key="2">
    <source>
        <dbReference type="ARBA" id="ARBA00008156"/>
    </source>
</evidence>
<dbReference type="GO" id="GO:0048038">
    <property type="term" value="F:quinone binding"/>
    <property type="evidence" value="ECO:0007669"/>
    <property type="project" value="InterPro"/>
</dbReference>